<dbReference type="AlphaFoldDB" id="A0A3A5M5L5"/>
<keyword evidence="1" id="KW-1133">Transmembrane helix</keyword>
<name>A0A3A5M5L5_9MICC</name>
<evidence type="ECO:0000313" key="4">
    <source>
        <dbReference type="Proteomes" id="UP000272560"/>
    </source>
</evidence>
<dbReference type="RefSeq" id="WP_120147104.1">
    <property type="nucleotide sequence ID" value="NZ_QZVT01000001.1"/>
</dbReference>
<proteinExistence type="predicted"/>
<keyword evidence="4" id="KW-1185">Reference proteome</keyword>
<reference evidence="3 4" key="1">
    <citation type="submission" date="2018-09" db="EMBL/GenBank/DDBJ databases">
        <title>Novel species of Arthrobacter.</title>
        <authorList>
            <person name="Liu Q."/>
            <person name="Xin Y.-H."/>
        </authorList>
    </citation>
    <scope>NUCLEOTIDE SEQUENCE [LARGE SCALE GENOMIC DNA]</scope>
    <source>
        <strain evidence="3 4">Hz2</strain>
    </source>
</reference>
<evidence type="ECO:0000256" key="1">
    <source>
        <dbReference type="SAM" id="Phobius"/>
    </source>
</evidence>
<feature type="transmembrane region" description="Helical" evidence="1">
    <location>
        <begin position="38"/>
        <end position="64"/>
    </location>
</feature>
<accession>A0A3A5M5L5</accession>
<feature type="domain" description="Phage shock protein PspC N-terminal" evidence="2">
    <location>
        <begin position="16"/>
        <end position="66"/>
    </location>
</feature>
<organism evidence="3 4">
    <name type="scientific">Arthrobacter cheniae</name>
    <dbReference type="NCBI Taxonomy" id="1258888"/>
    <lineage>
        <taxon>Bacteria</taxon>
        <taxon>Bacillati</taxon>
        <taxon>Actinomycetota</taxon>
        <taxon>Actinomycetes</taxon>
        <taxon>Micrococcales</taxon>
        <taxon>Micrococcaceae</taxon>
        <taxon>Arthrobacter</taxon>
    </lineage>
</organism>
<keyword evidence="1" id="KW-0812">Transmembrane</keyword>
<protein>
    <submittedName>
        <fullName evidence="3">PspC domain-containing protein</fullName>
    </submittedName>
</protein>
<evidence type="ECO:0000259" key="2">
    <source>
        <dbReference type="Pfam" id="PF04024"/>
    </source>
</evidence>
<dbReference type="InterPro" id="IPR007168">
    <property type="entry name" value="Phageshock_PspC_N"/>
</dbReference>
<sequence length="83" mass="9189">MQSFYSILRSSPVKRAPGGILGGIASGIARQYGWRVSYVRIVMLLSFLLPFIGLPLYAVLWLLLPKTDGSIALEQLLTGPRQR</sequence>
<dbReference type="Pfam" id="PF04024">
    <property type="entry name" value="PspC"/>
    <property type="match status" value="1"/>
</dbReference>
<dbReference type="EMBL" id="QZVT01000001">
    <property type="protein sequence ID" value="RJT83010.1"/>
    <property type="molecule type" value="Genomic_DNA"/>
</dbReference>
<keyword evidence="1" id="KW-0472">Membrane</keyword>
<evidence type="ECO:0000313" key="3">
    <source>
        <dbReference type="EMBL" id="RJT83010.1"/>
    </source>
</evidence>
<comment type="caution">
    <text evidence="3">The sequence shown here is derived from an EMBL/GenBank/DDBJ whole genome shotgun (WGS) entry which is preliminary data.</text>
</comment>
<dbReference type="Proteomes" id="UP000272560">
    <property type="component" value="Unassembled WGS sequence"/>
</dbReference>
<gene>
    <name evidence="3" type="ORF">D6T63_00670</name>
</gene>